<keyword evidence="4" id="KW-0520">NAD</keyword>
<evidence type="ECO:0000259" key="6">
    <source>
        <dbReference type="Pfam" id="PF00389"/>
    </source>
</evidence>
<feature type="domain" description="D-isomer specific 2-hydroxyacid dehydrogenase NAD-binding" evidence="7">
    <location>
        <begin position="114"/>
        <end position="287"/>
    </location>
</feature>
<keyword evidence="2" id="KW-0028">Amino-acid biosynthesis</keyword>
<dbReference type="CDD" id="cd12172">
    <property type="entry name" value="PGDH_like_2"/>
    <property type="match status" value="1"/>
</dbReference>
<reference evidence="8 9" key="1">
    <citation type="journal article" date="2019" name="Int. J. Syst. Evol. Microbiol.">
        <title>The Global Catalogue of Microorganisms (GCM) 10K type strain sequencing project: providing services to taxonomists for standard genome sequencing and annotation.</title>
        <authorList>
            <consortium name="The Broad Institute Genomics Platform"/>
            <consortium name="The Broad Institute Genome Sequencing Center for Infectious Disease"/>
            <person name="Wu L."/>
            <person name="Ma J."/>
        </authorList>
    </citation>
    <scope>NUCLEOTIDE SEQUENCE [LARGE SCALE GENOMIC DNA]</scope>
    <source>
        <strain evidence="8 9">JCM 6833</strain>
    </source>
</reference>
<dbReference type="InterPro" id="IPR006139">
    <property type="entry name" value="D-isomer_2_OHA_DH_cat_dom"/>
</dbReference>
<feature type="domain" description="D-isomer specific 2-hydroxyacid dehydrogenase catalytic" evidence="6">
    <location>
        <begin position="17"/>
        <end position="319"/>
    </location>
</feature>
<comment type="caution">
    <text evidence="8">The sequence shown here is derived from an EMBL/GenBank/DDBJ whole genome shotgun (WGS) entry which is preliminary data.</text>
</comment>
<dbReference type="InterPro" id="IPR029753">
    <property type="entry name" value="D-isomer_DH_CS"/>
</dbReference>
<comment type="similarity">
    <text evidence="1 5">Belongs to the D-isomer specific 2-hydroxyacid dehydrogenase family.</text>
</comment>
<gene>
    <name evidence="8" type="ORF">GCM10010411_55260</name>
</gene>
<dbReference type="PANTHER" id="PTHR42789:SF1">
    <property type="entry name" value="D-ISOMER SPECIFIC 2-HYDROXYACID DEHYDROGENASE FAMILY PROTEIN (AFU_ORTHOLOGUE AFUA_6G10090)"/>
    <property type="match status" value="1"/>
</dbReference>
<evidence type="ECO:0000256" key="4">
    <source>
        <dbReference type="ARBA" id="ARBA00023027"/>
    </source>
</evidence>
<organism evidence="8 9">
    <name type="scientific">Actinomadura fulvescens</name>
    <dbReference type="NCBI Taxonomy" id="46160"/>
    <lineage>
        <taxon>Bacteria</taxon>
        <taxon>Bacillati</taxon>
        <taxon>Actinomycetota</taxon>
        <taxon>Actinomycetes</taxon>
        <taxon>Streptosporangiales</taxon>
        <taxon>Thermomonosporaceae</taxon>
        <taxon>Actinomadura</taxon>
    </lineage>
</organism>
<dbReference type="InterPro" id="IPR029752">
    <property type="entry name" value="D-isomer_DH_CS1"/>
</dbReference>
<evidence type="ECO:0000256" key="5">
    <source>
        <dbReference type="RuleBase" id="RU003719"/>
    </source>
</evidence>
<evidence type="ECO:0000313" key="8">
    <source>
        <dbReference type="EMBL" id="GAA2613306.1"/>
    </source>
</evidence>
<protein>
    <submittedName>
        <fullName evidence="8">D-2-hydroxyacid dehydrogenase</fullName>
    </submittedName>
</protein>
<dbReference type="Proteomes" id="UP001501509">
    <property type="component" value="Unassembled WGS sequence"/>
</dbReference>
<name>A0ABN3Q4E7_9ACTN</name>
<accession>A0ABN3Q4E7</accession>
<evidence type="ECO:0000256" key="3">
    <source>
        <dbReference type="ARBA" id="ARBA00023002"/>
    </source>
</evidence>
<dbReference type="PANTHER" id="PTHR42789">
    <property type="entry name" value="D-ISOMER SPECIFIC 2-HYDROXYACID DEHYDROGENASE FAMILY PROTEIN (AFU_ORTHOLOGUE AFUA_6G10090)"/>
    <property type="match status" value="1"/>
</dbReference>
<dbReference type="Pfam" id="PF02826">
    <property type="entry name" value="2-Hacid_dh_C"/>
    <property type="match status" value="1"/>
</dbReference>
<proteinExistence type="inferred from homology"/>
<keyword evidence="3 5" id="KW-0560">Oxidoreductase</keyword>
<dbReference type="InterPro" id="IPR006140">
    <property type="entry name" value="D-isomer_DH_NAD-bd"/>
</dbReference>
<dbReference type="PROSITE" id="PS00671">
    <property type="entry name" value="D_2_HYDROXYACID_DH_3"/>
    <property type="match status" value="1"/>
</dbReference>
<keyword evidence="9" id="KW-1185">Reference proteome</keyword>
<dbReference type="SUPFAM" id="SSF51735">
    <property type="entry name" value="NAD(P)-binding Rossmann-fold domains"/>
    <property type="match status" value="1"/>
</dbReference>
<dbReference type="InterPro" id="IPR036291">
    <property type="entry name" value="NAD(P)-bd_dom_sf"/>
</dbReference>
<dbReference type="Gene3D" id="3.40.50.720">
    <property type="entry name" value="NAD(P)-binding Rossmann-like Domain"/>
    <property type="match status" value="2"/>
</dbReference>
<evidence type="ECO:0000259" key="7">
    <source>
        <dbReference type="Pfam" id="PF02826"/>
    </source>
</evidence>
<sequence>MTAQRVLVTTAWLRPDDQVDRLLRDAGFEVVHSSSKDRENTGESLVEAVKGVDGIVAGTDAFTREVITAAEDLKVFGRTGAGYDNIDVAAATERGIAVCPTPGANRRSVAEHVLALMLNCARLIPQNLKSVQEGGWDQAGGRELEGATLGIVGLGSIGKLVARLGGALGMDVLAFDADLDHAFAERHGVRGVGLEELLRRSDFVSLHLLLDGSTHHLIDAAALALMKPSAYLINTARGGVVDEDALADALERGALAGAALDVVEVEPLPAGSRLRGLDNLIVTAHIGAATRESRARSGAMAARAVIDVLNGRTPEFVVNPGYAR</sequence>
<dbReference type="PROSITE" id="PS00065">
    <property type="entry name" value="D_2_HYDROXYACID_DH_1"/>
    <property type="match status" value="1"/>
</dbReference>
<dbReference type="Pfam" id="PF00389">
    <property type="entry name" value="2-Hacid_dh"/>
    <property type="match status" value="1"/>
</dbReference>
<evidence type="ECO:0000256" key="2">
    <source>
        <dbReference type="ARBA" id="ARBA00022605"/>
    </source>
</evidence>
<dbReference type="EMBL" id="BAAATD010000007">
    <property type="protein sequence ID" value="GAA2613306.1"/>
    <property type="molecule type" value="Genomic_DNA"/>
</dbReference>
<evidence type="ECO:0000313" key="9">
    <source>
        <dbReference type="Proteomes" id="UP001501509"/>
    </source>
</evidence>
<dbReference type="SUPFAM" id="SSF52283">
    <property type="entry name" value="Formate/glycerate dehydrogenase catalytic domain-like"/>
    <property type="match status" value="1"/>
</dbReference>
<dbReference type="InterPro" id="IPR050857">
    <property type="entry name" value="D-2-hydroxyacid_DH"/>
</dbReference>
<evidence type="ECO:0000256" key="1">
    <source>
        <dbReference type="ARBA" id="ARBA00005854"/>
    </source>
</evidence>
<dbReference type="RefSeq" id="WP_344545353.1">
    <property type="nucleotide sequence ID" value="NZ_BAAATD010000007.1"/>
</dbReference>